<dbReference type="SUPFAM" id="SSF81340">
    <property type="entry name" value="Clc chloride channel"/>
    <property type="match status" value="1"/>
</dbReference>
<dbReference type="PANTHER" id="PTHR43427">
    <property type="entry name" value="CHLORIDE CHANNEL PROTEIN CLC-E"/>
    <property type="match status" value="1"/>
</dbReference>
<dbReference type="InterPro" id="IPR050368">
    <property type="entry name" value="ClC-type_chloride_channel"/>
</dbReference>
<feature type="region of interest" description="Disordered" evidence="5">
    <location>
        <begin position="431"/>
        <end position="469"/>
    </location>
</feature>
<feature type="transmembrane region" description="Helical" evidence="6">
    <location>
        <begin position="29"/>
        <end position="48"/>
    </location>
</feature>
<feature type="transmembrane region" description="Helical" evidence="6">
    <location>
        <begin position="153"/>
        <end position="178"/>
    </location>
</feature>
<keyword evidence="4 6" id="KW-0472">Membrane</keyword>
<dbReference type="CDD" id="cd03682">
    <property type="entry name" value="ClC_sycA_like"/>
    <property type="match status" value="1"/>
</dbReference>
<dbReference type="GO" id="GO:0015108">
    <property type="term" value="F:chloride transmembrane transporter activity"/>
    <property type="evidence" value="ECO:0007669"/>
    <property type="project" value="InterPro"/>
</dbReference>
<evidence type="ECO:0000256" key="2">
    <source>
        <dbReference type="ARBA" id="ARBA00022692"/>
    </source>
</evidence>
<feature type="transmembrane region" description="Helical" evidence="6">
    <location>
        <begin position="310"/>
        <end position="335"/>
    </location>
</feature>
<gene>
    <name evidence="7" type="ORF">PAN31108_00780</name>
</gene>
<feature type="transmembrane region" description="Helical" evidence="6">
    <location>
        <begin position="270"/>
        <end position="290"/>
    </location>
</feature>
<dbReference type="InterPro" id="IPR001807">
    <property type="entry name" value="ClC"/>
</dbReference>
<evidence type="ECO:0000256" key="6">
    <source>
        <dbReference type="SAM" id="Phobius"/>
    </source>
</evidence>
<feature type="transmembrane region" description="Helical" evidence="6">
    <location>
        <begin position="228"/>
        <end position="249"/>
    </location>
</feature>
<feature type="transmembrane region" description="Helical" evidence="6">
    <location>
        <begin position="347"/>
        <end position="369"/>
    </location>
</feature>
<dbReference type="AlphaFoldDB" id="A0A5E4SKN0"/>
<sequence>MFATMKMFHDSPLREVFCAFPGAARASALAALVGVMAGSASALFLVALDLATDTRLAHPWLLWGLPLGGFVVGWLYLRLGASVEAGNNLLIDEIHAPRRVVPLRMAPLVLVGTVATHLFGGSAGREGTAVQMGGALADQLTHVFRLSGEPRRVLLMSGIAAGFASVFGTPLAGAIFGLEVPAIGRLRYDALLPCVVAALVGDAVTRAWGVHHTVYTIAPSAFGASMTLSGAFSAAVAGVLCGLVGMAFAQATHATSGFMKRHVAYAPLRPLLGGLAVALAATALGVPQYLGLGIPTIVEAFHTSLPWYDFLGKLVFTVVTLGTGFKGGEVTPLFYIGATMGNALSHVLTLPAAVLAGIGFVAVFAGAANTPIASTLMAIEIFGPSIGGYAAIACVLAYLCSGHTGIYRAQRVGHSKHGAVPEGTRLADVPSWRKARRASAGPAGDASVTGHGNAGNDAGHSTDNGAPRV</sequence>
<organism evidence="7 8">
    <name type="scientific">Pandoraea anhela</name>
    <dbReference type="NCBI Taxonomy" id="2508295"/>
    <lineage>
        <taxon>Bacteria</taxon>
        <taxon>Pseudomonadati</taxon>
        <taxon>Pseudomonadota</taxon>
        <taxon>Betaproteobacteria</taxon>
        <taxon>Burkholderiales</taxon>
        <taxon>Burkholderiaceae</taxon>
        <taxon>Pandoraea</taxon>
    </lineage>
</organism>
<name>A0A5E4SKN0_9BURK</name>
<evidence type="ECO:0000256" key="4">
    <source>
        <dbReference type="ARBA" id="ARBA00023136"/>
    </source>
</evidence>
<evidence type="ECO:0000256" key="3">
    <source>
        <dbReference type="ARBA" id="ARBA00022989"/>
    </source>
</evidence>
<dbReference type="PRINTS" id="PR00762">
    <property type="entry name" value="CLCHANNEL"/>
</dbReference>
<protein>
    <submittedName>
        <fullName evidence="7">Voltage-gated chloride channel protein</fullName>
    </submittedName>
</protein>
<feature type="transmembrane region" description="Helical" evidence="6">
    <location>
        <begin position="381"/>
        <end position="401"/>
    </location>
</feature>
<evidence type="ECO:0000313" key="8">
    <source>
        <dbReference type="Proteomes" id="UP000406256"/>
    </source>
</evidence>
<reference evidence="7 8" key="1">
    <citation type="submission" date="2019-08" db="EMBL/GenBank/DDBJ databases">
        <authorList>
            <person name="Peeters C."/>
        </authorList>
    </citation>
    <scope>NUCLEOTIDE SEQUENCE [LARGE SCALE GENOMIC DNA]</scope>
    <source>
        <strain evidence="7 8">LMG 31108</strain>
    </source>
</reference>
<dbReference type="GO" id="GO:0016020">
    <property type="term" value="C:membrane"/>
    <property type="evidence" value="ECO:0007669"/>
    <property type="project" value="UniProtKB-SubCell"/>
</dbReference>
<feature type="transmembrane region" description="Helical" evidence="6">
    <location>
        <begin position="190"/>
        <end position="208"/>
    </location>
</feature>
<dbReference type="PANTHER" id="PTHR43427:SF12">
    <property type="entry name" value="CHLORIDE TRANSPORTER"/>
    <property type="match status" value="1"/>
</dbReference>
<keyword evidence="8" id="KW-1185">Reference proteome</keyword>
<evidence type="ECO:0000256" key="5">
    <source>
        <dbReference type="SAM" id="MobiDB-lite"/>
    </source>
</evidence>
<dbReference type="Pfam" id="PF00654">
    <property type="entry name" value="Voltage_CLC"/>
    <property type="match status" value="1"/>
</dbReference>
<keyword evidence="3 6" id="KW-1133">Transmembrane helix</keyword>
<evidence type="ECO:0000313" key="7">
    <source>
        <dbReference type="EMBL" id="VVD74539.1"/>
    </source>
</evidence>
<feature type="transmembrane region" description="Helical" evidence="6">
    <location>
        <begin position="60"/>
        <end position="79"/>
    </location>
</feature>
<dbReference type="EMBL" id="CABPSB010000002">
    <property type="protein sequence ID" value="VVD74539.1"/>
    <property type="molecule type" value="Genomic_DNA"/>
</dbReference>
<feature type="compositionally biased region" description="Polar residues" evidence="5">
    <location>
        <begin position="459"/>
        <end position="469"/>
    </location>
</feature>
<accession>A0A5E4SKN0</accession>
<proteinExistence type="predicted"/>
<dbReference type="Gene3D" id="1.10.3080.10">
    <property type="entry name" value="Clc chloride channel"/>
    <property type="match status" value="1"/>
</dbReference>
<evidence type="ECO:0000256" key="1">
    <source>
        <dbReference type="ARBA" id="ARBA00004141"/>
    </source>
</evidence>
<dbReference type="InterPro" id="IPR014743">
    <property type="entry name" value="Cl-channel_core"/>
</dbReference>
<keyword evidence="2 6" id="KW-0812">Transmembrane</keyword>
<comment type="subcellular location">
    <subcellularLocation>
        <location evidence="1">Membrane</location>
        <topology evidence="1">Multi-pass membrane protein</topology>
    </subcellularLocation>
</comment>
<dbReference type="Proteomes" id="UP000406256">
    <property type="component" value="Unassembled WGS sequence"/>
</dbReference>